<dbReference type="PANTHER" id="PTHR11133">
    <property type="entry name" value="SACCHAROPINE DEHYDROGENASE"/>
    <property type="match status" value="1"/>
</dbReference>
<evidence type="ECO:0000313" key="4">
    <source>
        <dbReference type="EMBL" id="CAG5079540.1"/>
    </source>
</evidence>
<organism evidence="4 5">
    <name type="scientific">Parvicella tangerina</name>
    <dbReference type="NCBI Taxonomy" id="2829795"/>
    <lineage>
        <taxon>Bacteria</taxon>
        <taxon>Pseudomonadati</taxon>
        <taxon>Bacteroidota</taxon>
        <taxon>Flavobacteriia</taxon>
        <taxon>Flavobacteriales</taxon>
        <taxon>Parvicellaceae</taxon>
        <taxon>Parvicella</taxon>
    </lineage>
</organism>
<accession>A0A916JMH8</accession>
<evidence type="ECO:0000259" key="2">
    <source>
        <dbReference type="Pfam" id="PF03435"/>
    </source>
</evidence>
<evidence type="ECO:0008006" key="6">
    <source>
        <dbReference type="Google" id="ProtNLM"/>
    </source>
</evidence>
<dbReference type="AlphaFoldDB" id="A0A916JMH8"/>
<name>A0A916JMH8_9FLAO</name>
<dbReference type="SUPFAM" id="SSF51735">
    <property type="entry name" value="NAD(P)-binding Rossmann-fold domains"/>
    <property type="match status" value="1"/>
</dbReference>
<dbReference type="Proteomes" id="UP000683507">
    <property type="component" value="Chromosome"/>
</dbReference>
<dbReference type="PANTHER" id="PTHR11133:SF22">
    <property type="entry name" value="ALPHA-AMINOADIPIC SEMIALDEHYDE SYNTHASE, MITOCHONDRIAL"/>
    <property type="match status" value="1"/>
</dbReference>
<dbReference type="Gene3D" id="3.40.50.720">
    <property type="entry name" value="NAD(P)-binding Rossmann-like Domain"/>
    <property type="match status" value="1"/>
</dbReference>
<dbReference type="KEGG" id="ptan:CRYO30217_00970"/>
<feature type="domain" description="Saccharopine dehydrogenase NADP binding" evidence="2">
    <location>
        <begin position="4"/>
        <end position="122"/>
    </location>
</feature>
<dbReference type="InterPro" id="IPR051168">
    <property type="entry name" value="AASS"/>
</dbReference>
<protein>
    <recommendedName>
        <fullName evidence="6">Saccharopine dehydrogenase</fullName>
    </recommendedName>
</protein>
<keyword evidence="5" id="KW-1185">Reference proteome</keyword>
<gene>
    <name evidence="4" type="ORF">CRYO30217_00970</name>
</gene>
<dbReference type="EMBL" id="OU015584">
    <property type="protein sequence ID" value="CAG5079540.1"/>
    <property type="molecule type" value="Genomic_DNA"/>
</dbReference>
<dbReference type="GO" id="GO:0005737">
    <property type="term" value="C:cytoplasm"/>
    <property type="evidence" value="ECO:0007669"/>
    <property type="project" value="TreeGrafter"/>
</dbReference>
<dbReference type="RefSeq" id="WP_258541191.1">
    <property type="nucleotide sequence ID" value="NZ_OU015584.1"/>
</dbReference>
<dbReference type="Gene3D" id="1.10.1870.10">
    <property type="entry name" value="Domain 3, Saccharopine reductase"/>
    <property type="match status" value="1"/>
</dbReference>
<dbReference type="SUPFAM" id="SSF55347">
    <property type="entry name" value="Glyceraldehyde-3-phosphate dehydrogenase-like, C-terminal domain"/>
    <property type="match status" value="1"/>
</dbReference>
<proteinExistence type="predicted"/>
<dbReference type="Pfam" id="PF03435">
    <property type="entry name" value="Sacchrp_dh_NADP"/>
    <property type="match status" value="1"/>
</dbReference>
<keyword evidence="1" id="KW-0560">Oxidoreductase</keyword>
<dbReference type="Pfam" id="PF16653">
    <property type="entry name" value="Sacchrp_dh_C"/>
    <property type="match status" value="1"/>
</dbReference>
<evidence type="ECO:0000313" key="5">
    <source>
        <dbReference type="Proteomes" id="UP000683507"/>
    </source>
</evidence>
<dbReference type="InterPro" id="IPR036291">
    <property type="entry name" value="NAD(P)-bd_dom_sf"/>
</dbReference>
<feature type="domain" description="Saccharopine dehydrogenase-like C-terminal" evidence="3">
    <location>
        <begin position="126"/>
        <end position="435"/>
    </location>
</feature>
<dbReference type="InterPro" id="IPR032095">
    <property type="entry name" value="Sacchrp_dh-like_C"/>
</dbReference>
<evidence type="ECO:0000259" key="3">
    <source>
        <dbReference type="Pfam" id="PF16653"/>
    </source>
</evidence>
<evidence type="ECO:0000256" key="1">
    <source>
        <dbReference type="ARBA" id="ARBA00023002"/>
    </source>
</evidence>
<sequence length="444" mass="51003">MKHILVIGAGRSSSSMIKYLLDNAEKEDWHVRVGDMNLRLAQDKVNDHPRGEAFEFNALNAEERWAEMLHKDLIISMLPARLHVEVVKDCIKLGTHVITPSYISDEMKELHDDAVKAGVLVMNEIGVDPGLDHMSAQKVLDDIEEAGGKLDSFESFCGGLVAPESDNNPWNYKFTWNPRNVVLAGQGGAAKFIQEGQYKYIPYHKLFRRTEIIEIDGYGKFEGYANRDSLKYREVYGLEDIPTIYRGTLRRVGFCRAWNMFVQLGMTDDSYVLEGSENMTYRDFTNSFLAYDPHNSVEMKLRYYLNIEQDDYVWEKLVWLGIFSDKKVGIKDATPAQILQKILEDKWTLAEDDKDMLVMWHKFTYQKEGKDREINSSFVYIGKDQTYTAMSDTVGIPAAICAKMILNGTITLTGVQLPIYKEVYDPVLKELEEYGMIFHEKQVK</sequence>
<dbReference type="GO" id="GO:0019878">
    <property type="term" value="P:lysine biosynthetic process via aminoadipic acid"/>
    <property type="evidence" value="ECO:0007669"/>
    <property type="project" value="TreeGrafter"/>
</dbReference>
<dbReference type="GO" id="GO:0004753">
    <property type="term" value="F:saccharopine dehydrogenase activity"/>
    <property type="evidence" value="ECO:0007669"/>
    <property type="project" value="TreeGrafter"/>
</dbReference>
<dbReference type="InterPro" id="IPR005097">
    <property type="entry name" value="Sacchrp_dh_NADP-bd"/>
</dbReference>
<dbReference type="Gene3D" id="3.30.360.10">
    <property type="entry name" value="Dihydrodipicolinate Reductase, domain 2"/>
    <property type="match status" value="1"/>
</dbReference>
<reference evidence="4" key="1">
    <citation type="submission" date="2021-04" db="EMBL/GenBank/DDBJ databases">
        <authorList>
            <person name="Rodrigo-Torres L."/>
            <person name="Arahal R. D."/>
            <person name="Lucena T."/>
        </authorList>
    </citation>
    <scope>NUCLEOTIDE SEQUENCE</scope>
    <source>
        <strain evidence="4">AS29M-1</strain>
    </source>
</reference>